<dbReference type="AlphaFoldDB" id="A0A146KGU8"/>
<sequence>VAQQLKNYLDNNVKESNVLVPELSQILQTFLDQVKCQQSFQTELLELVVLLLLQTYELTHWMRKLTAGTTLVYLMKQLPKQMDQFHQKIRLTLQQELTNRKRETRDITGQVLGLLNETEFSALLQAVKFTETDQFELRESMAMICGFRLREQFDPRCLDVIRQNFNYKNPADIANQNYVYWYSIRALLRCYLNKVYKVEVYQLAQQMFGISEMKMRKSAAEVAALYFSTTQQGFKEMLLMINELKTVEYEKITSKEEQYRIHTKLLSLSYAVQILTQTHISYKINVYQIQQDENVEMMKGLCELYQKVPYQFNGEKSLDGLLKAALIIATLPQPEQVRELMDRSETMCLDGAINASVYMQRFFQQSTESYKLHLLMLNFYPIQAIKIMAIRAFNYATLQREEINVNKIDFSFVKEDDLVNFVVQKTQSSSDIKFACLKMLIYYIENVNQTLQQKNILLLQNQLLNLLKDKKSSKAAAMVLSAYPALQNEQILKLAEQKFTSQDECAPWLALFFAKTQNVKMCQYVLLYSFDAINLQFEPARRAAPLAAQYFDQEVFIQTLKEIDPNFINGASRLLFSLKYQCEKEIQSCLEVLFEVFQENSDVFFEELQNVFINYFQAAAGNLVDVDNYELKTDSKVEFDPQSDKTASVLTKLSHLSEVKRIEDFLTLKNTKITKEIRELTEEMMWQTDVQQEIKLLVMGALLNVKEELPCKIEFDVKKNEVFDFNKING</sequence>
<accession>A0A146KGU8</accession>
<feature type="non-terminal residue" evidence="1">
    <location>
        <position position="1"/>
    </location>
</feature>
<organism evidence="1">
    <name type="scientific">Trepomonas sp. PC1</name>
    <dbReference type="NCBI Taxonomy" id="1076344"/>
    <lineage>
        <taxon>Eukaryota</taxon>
        <taxon>Metamonada</taxon>
        <taxon>Diplomonadida</taxon>
        <taxon>Hexamitidae</taxon>
        <taxon>Hexamitinae</taxon>
        <taxon>Trepomonas</taxon>
    </lineage>
</organism>
<evidence type="ECO:0000313" key="1">
    <source>
        <dbReference type="EMBL" id="JAP94479.1"/>
    </source>
</evidence>
<reference evidence="1" key="1">
    <citation type="submission" date="2015-07" db="EMBL/GenBank/DDBJ databases">
        <title>Adaptation to a free-living lifestyle via gene acquisitions in the diplomonad Trepomonas sp. PC1.</title>
        <authorList>
            <person name="Xu F."/>
            <person name="Jerlstrom-Hultqvist J."/>
            <person name="Kolisko M."/>
            <person name="Simpson A.G.B."/>
            <person name="Roger A.J."/>
            <person name="Svard S.G."/>
            <person name="Andersson J.O."/>
        </authorList>
    </citation>
    <scope>NUCLEOTIDE SEQUENCE</scope>
    <source>
        <strain evidence="1">PC1</strain>
    </source>
</reference>
<gene>
    <name evidence="1" type="ORF">TPC1_12853</name>
</gene>
<name>A0A146KGU8_9EUKA</name>
<dbReference type="EMBL" id="GDID01002127">
    <property type="protein sequence ID" value="JAP94479.1"/>
    <property type="molecule type" value="Transcribed_RNA"/>
</dbReference>
<protein>
    <submittedName>
        <fullName evidence="1">Uncharacterized protein</fullName>
    </submittedName>
</protein>
<proteinExistence type="predicted"/>